<sequence>MPLEMTKRSTKLVERPSDSRFLDTIIENFNLKNSDKVELVKGSTSAVSKEQFENESKLLKQFWLKFKSEQSFSTSKDSERFFQIFRCLLKSCFSKSVCKVPLENIYRTFQCFKLLLRDSCFQNEFVASNGLLQLNEYLKIYSEKHIQFRCDGFSTRILKEIINICQKFASEQSSKMISYGMHQSLVLLLSSTDIAILHLSLYTLLGLTKREDARVAVCAMNSVEILVQITAEYDDSSRHLAVNLLRQLCTEKYAREQVKIFNGIPILLSLLRSDSMKLLWNVVWIIVQLCENSDISNEIRVLGGIPLLIALLQDPFLQRKDSLSDDSVAGIGGADVNSGENINQDLKIEQKHTLQAAVCAALTELVLNDTNARCVVQTNGIYIIMMLIFSILNDVTNSHRHNEISCENNSSTNFLERSGASCENSVSTNFLEQNGEKKSVTISQEPKYVSSEYCSINSFDKSFLSGRGSFSNEQLQKNAFRTLRFLFSMERNRQLFKRLFPAELFEKFIDVGHYQRDLNSYNELVTYVKQLTFMEYQEIRERIQTINLNKAPSFYVQSYAVYEHLGTGAFGSVYKVKRKGGQSYLAMKEISVRHPEFGKGRERSENIDSLINECSFVKKQLNHPNIVKYHKAFLEGDKLYIIMDLIDGAPIGEHFNSLKEKGQRFSEERLWNIFVQMVLALRYIHKEKFIVHRDLTPNNIMLGEDDQVTITDFGLARQKNPEASKLTSMVGTIVYSCPEIVKGLPYGEKADIWGIGCILYQMAMLEPPFFSNNMLSMATKIVDGLYEPLKDGIYSPLVTLVIQRCLTVSAEERPDIIQVAAMIPDILMQRIEKLRNQNINIHKKFEKERKRVQKQTDHLQNHRQTYYESFSDKSLDNPSSFHDENPSSFRDAQPLKTRPLQIKRIQKAEQRSSESWESMDEDSLKENDSLLERQRKWHISSNLSHVSNTTVVLDHMKRTNSCSYLDSMKLLEKIPQKFRPTSAQTTLSISPRKVREINDPILLILSQLHKVVFISQLPPSLHYDQNRRIIDQYKRSLFTMCSSATNLKNEIKKLMEGSKEYVDSSFSVLNSMSSHEKMHDNLTYEDLQTILENLLLEHGYYNMTSSRAKPLGPISSY</sequence>
<dbReference type="GeneID" id="100213132"/>
<evidence type="ECO:0000313" key="10">
    <source>
        <dbReference type="Proteomes" id="UP001652625"/>
    </source>
</evidence>
<gene>
    <name evidence="11" type="primary">LOC100213132</name>
</gene>
<dbReference type="Proteomes" id="UP001652625">
    <property type="component" value="Chromosome 11"/>
</dbReference>
<feature type="region of interest" description="Disordered" evidence="8">
    <location>
        <begin position="873"/>
        <end position="922"/>
    </location>
</feature>
<feature type="binding site" evidence="6">
    <location>
        <position position="588"/>
    </location>
    <ligand>
        <name>ATP</name>
        <dbReference type="ChEBI" id="CHEBI:30616"/>
    </ligand>
</feature>
<dbReference type="InterPro" id="IPR000225">
    <property type="entry name" value="Armadillo"/>
</dbReference>
<dbReference type="PROSITE" id="PS00109">
    <property type="entry name" value="PROTEIN_KINASE_TYR"/>
    <property type="match status" value="1"/>
</dbReference>
<feature type="coiled-coil region" evidence="7">
    <location>
        <begin position="831"/>
        <end position="862"/>
    </location>
</feature>
<keyword evidence="5 6" id="KW-0067">ATP-binding</keyword>
<evidence type="ECO:0000256" key="6">
    <source>
        <dbReference type="PROSITE-ProRule" id="PRU10141"/>
    </source>
</evidence>
<name>A0ABM4CTM7_HYDVU</name>
<dbReference type="PANTHER" id="PTHR43671">
    <property type="entry name" value="SERINE/THREONINE-PROTEIN KINASE NEK"/>
    <property type="match status" value="1"/>
</dbReference>
<evidence type="ECO:0000256" key="3">
    <source>
        <dbReference type="ARBA" id="ARBA00022741"/>
    </source>
</evidence>
<keyword evidence="2" id="KW-0808">Transferase</keyword>
<dbReference type="Pfam" id="PF00069">
    <property type="entry name" value="Pkinase"/>
    <property type="match status" value="1"/>
</dbReference>
<protein>
    <submittedName>
        <fullName evidence="11">Serine/threonine-protein kinase Nek10 isoform X6</fullName>
    </submittedName>
</protein>
<dbReference type="Gene3D" id="1.25.10.10">
    <property type="entry name" value="Leucine-rich Repeat Variant"/>
    <property type="match status" value="1"/>
</dbReference>
<feature type="compositionally biased region" description="Basic and acidic residues" evidence="8">
    <location>
        <begin position="873"/>
        <end position="885"/>
    </location>
</feature>
<accession>A0ABM4CTM7</accession>
<organism evidence="10 11">
    <name type="scientific">Hydra vulgaris</name>
    <name type="common">Hydra</name>
    <name type="synonym">Hydra attenuata</name>
    <dbReference type="NCBI Taxonomy" id="6087"/>
    <lineage>
        <taxon>Eukaryota</taxon>
        <taxon>Metazoa</taxon>
        <taxon>Cnidaria</taxon>
        <taxon>Hydrozoa</taxon>
        <taxon>Hydroidolina</taxon>
        <taxon>Anthoathecata</taxon>
        <taxon>Aplanulata</taxon>
        <taxon>Hydridae</taxon>
        <taxon>Hydra</taxon>
    </lineage>
</organism>
<dbReference type="SUPFAM" id="SSF56112">
    <property type="entry name" value="Protein kinase-like (PK-like)"/>
    <property type="match status" value="1"/>
</dbReference>
<keyword evidence="3 6" id="KW-0547">Nucleotide-binding</keyword>
<dbReference type="InterPro" id="IPR008266">
    <property type="entry name" value="Tyr_kinase_AS"/>
</dbReference>
<evidence type="ECO:0000259" key="9">
    <source>
        <dbReference type="PROSITE" id="PS50011"/>
    </source>
</evidence>
<dbReference type="InterPro" id="IPR017441">
    <property type="entry name" value="Protein_kinase_ATP_BS"/>
</dbReference>
<evidence type="ECO:0000256" key="8">
    <source>
        <dbReference type="SAM" id="MobiDB-lite"/>
    </source>
</evidence>
<dbReference type="InterPro" id="IPR050660">
    <property type="entry name" value="NEK_Ser/Thr_kinase"/>
</dbReference>
<dbReference type="GO" id="GO:0016301">
    <property type="term" value="F:kinase activity"/>
    <property type="evidence" value="ECO:0007669"/>
    <property type="project" value="UniProtKB-KW"/>
</dbReference>
<dbReference type="SMART" id="SM00185">
    <property type="entry name" value="ARM"/>
    <property type="match status" value="3"/>
</dbReference>
<dbReference type="PROSITE" id="PS00107">
    <property type="entry name" value="PROTEIN_KINASE_ATP"/>
    <property type="match status" value="1"/>
</dbReference>
<comment type="similarity">
    <text evidence="1">Belongs to the protein kinase superfamily. NEK Ser/Thr protein kinase family. NIMA subfamily.</text>
</comment>
<dbReference type="InterPro" id="IPR000719">
    <property type="entry name" value="Prot_kinase_dom"/>
</dbReference>
<dbReference type="Gene3D" id="1.10.510.10">
    <property type="entry name" value="Transferase(Phosphotransferase) domain 1"/>
    <property type="match status" value="1"/>
</dbReference>
<evidence type="ECO:0000256" key="4">
    <source>
        <dbReference type="ARBA" id="ARBA00022777"/>
    </source>
</evidence>
<feature type="domain" description="Protein kinase" evidence="9">
    <location>
        <begin position="559"/>
        <end position="828"/>
    </location>
</feature>
<dbReference type="PANTHER" id="PTHR43671:SF92">
    <property type="entry name" value="SERINE_THREONINE-PROTEIN KINASE NEK10"/>
    <property type="match status" value="1"/>
</dbReference>
<keyword evidence="7" id="KW-0175">Coiled coil</keyword>
<dbReference type="InterPro" id="IPR011989">
    <property type="entry name" value="ARM-like"/>
</dbReference>
<evidence type="ECO:0000256" key="2">
    <source>
        <dbReference type="ARBA" id="ARBA00022679"/>
    </source>
</evidence>
<dbReference type="RefSeq" id="XP_065665284.1">
    <property type="nucleotide sequence ID" value="XM_065809212.1"/>
</dbReference>
<evidence type="ECO:0000256" key="5">
    <source>
        <dbReference type="ARBA" id="ARBA00022840"/>
    </source>
</evidence>
<evidence type="ECO:0000313" key="11">
    <source>
        <dbReference type="RefSeq" id="XP_065665284.1"/>
    </source>
</evidence>
<keyword evidence="10" id="KW-1185">Reference proteome</keyword>
<dbReference type="InterPro" id="IPR016024">
    <property type="entry name" value="ARM-type_fold"/>
</dbReference>
<dbReference type="PROSITE" id="PS50011">
    <property type="entry name" value="PROTEIN_KINASE_DOM"/>
    <property type="match status" value="1"/>
</dbReference>
<keyword evidence="4 11" id="KW-0418">Kinase</keyword>
<dbReference type="Gene3D" id="3.30.200.20">
    <property type="entry name" value="Phosphorylase Kinase, domain 1"/>
    <property type="match status" value="1"/>
</dbReference>
<dbReference type="SUPFAM" id="SSF48371">
    <property type="entry name" value="ARM repeat"/>
    <property type="match status" value="1"/>
</dbReference>
<evidence type="ECO:0000256" key="7">
    <source>
        <dbReference type="SAM" id="Coils"/>
    </source>
</evidence>
<reference evidence="11" key="1">
    <citation type="submission" date="2025-08" db="UniProtKB">
        <authorList>
            <consortium name="RefSeq"/>
        </authorList>
    </citation>
    <scope>IDENTIFICATION</scope>
</reference>
<evidence type="ECO:0000256" key="1">
    <source>
        <dbReference type="ARBA" id="ARBA00010886"/>
    </source>
</evidence>
<dbReference type="InterPro" id="IPR011009">
    <property type="entry name" value="Kinase-like_dom_sf"/>
</dbReference>
<proteinExistence type="inferred from homology"/>